<sequence length="104" mass="11462">MVPNLETTTHRTTEGPAPYTPTKVHRPPPVPQRSEWTTPSAATAPPASSSSSVPLFRNESEAWRRKTEMEEEVKRRAASGPQWRQGAAPSQQQGSDALAGQKWQ</sequence>
<organism evidence="2 3">
    <name type="scientific">Romanomermis culicivorax</name>
    <name type="common">Nematode worm</name>
    <dbReference type="NCBI Taxonomy" id="13658"/>
    <lineage>
        <taxon>Eukaryota</taxon>
        <taxon>Metazoa</taxon>
        <taxon>Ecdysozoa</taxon>
        <taxon>Nematoda</taxon>
        <taxon>Enoplea</taxon>
        <taxon>Dorylaimia</taxon>
        <taxon>Mermithida</taxon>
        <taxon>Mermithoidea</taxon>
        <taxon>Mermithidae</taxon>
        <taxon>Romanomermis</taxon>
    </lineage>
</organism>
<dbReference type="AlphaFoldDB" id="A0A915L0V2"/>
<keyword evidence="2" id="KW-1185">Reference proteome</keyword>
<name>A0A915L0V2_ROMCU</name>
<accession>A0A915L0V2</accession>
<evidence type="ECO:0000256" key="1">
    <source>
        <dbReference type="SAM" id="MobiDB-lite"/>
    </source>
</evidence>
<dbReference type="Proteomes" id="UP000887565">
    <property type="component" value="Unplaced"/>
</dbReference>
<reference evidence="3" key="1">
    <citation type="submission" date="2022-11" db="UniProtKB">
        <authorList>
            <consortium name="WormBaseParasite"/>
        </authorList>
    </citation>
    <scope>IDENTIFICATION</scope>
</reference>
<feature type="compositionally biased region" description="Basic and acidic residues" evidence="1">
    <location>
        <begin position="58"/>
        <end position="75"/>
    </location>
</feature>
<feature type="compositionally biased region" description="Low complexity" evidence="1">
    <location>
        <begin position="37"/>
        <end position="52"/>
    </location>
</feature>
<evidence type="ECO:0000313" key="3">
    <source>
        <dbReference type="WBParaSite" id="nRc.2.0.1.t44809-RA"/>
    </source>
</evidence>
<protein>
    <submittedName>
        <fullName evidence="3">Uncharacterized protein</fullName>
    </submittedName>
</protein>
<dbReference type="WBParaSite" id="nRc.2.0.1.t44809-RA">
    <property type="protein sequence ID" value="nRc.2.0.1.t44809-RA"/>
    <property type="gene ID" value="nRc.2.0.1.g44809"/>
</dbReference>
<proteinExistence type="predicted"/>
<evidence type="ECO:0000313" key="2">
    <source>
        <dbReference type="Proteomes" id="UP000887565"/>
    </source>
</evidence>
<feature type="region of interest" description="Disordered" evidence="1">
    <location>
        <begin position="1"/>
        <end position="104"/>
    </location>
</feature>